<reference evidence="4" key="1">
    <citation type="journal article" date="2020" name="Genome Biol.">
        <title>Gamete binning: chromosome-level and haplotype-resolved genome assembly enabled by high-throughput single-cell sequencing of gamete genomes.</title>
        <authorList>
            <person name="Campoy J.A."/>
            <person name="Sun H."/>
            <person name="Goel M."/>
            <person name="Jiao W.-B."/>
            <person name="Folz-Donahue K."/>
            <person name="Wang N."/>
            <person name="Rubio M."/>
            <person name="Liu C."/>
            <person name="Kukat C."/>
            <person name="Ruiz D."/>
            <person name="Huettel B."/>
            <person name="Schneeberger K."/>
        </authorList>
    </citation>
    <scope>NUCLEOTIDE SEQUENCE [LARGE SCALE GENOMIC DNA]</scope>
    <source>
        <strain evidence="4">cv. Rojo Pasion</strain>
    </source>
</reference>
<evidence type="ECO:0000313" key="2">
    <source>
        <dbReference type="EMBL" id="CAB4317239.1"/>
    </source>
</evidence>
<evidence type="ECO:0000313" key="4">
    <source>
        <dbReference type="Proteomes" id="UP000507245"/>
    </source>
</evidence>
<keyword evidence="4" id="KW-1185">Reference proteome</keyword>
<dbReference type="InterPro" id="IPR036691">
    <property type="entry name" value="Endo/exonu/phosph_ase_sf"/>
</dbReference>
<evidence type="ECO:0000313" key="1">
    <source>
        <dbReference type="EMBL" id="CAB4286870.1"/>
    </source>
</evidence>
<reference evidence="2 3" key="2">
    <citation type="submission" date="2020-05" db="EMBL/GenBank/DDBJ databases">
        <authorList>
            <person name="Campoy J."/>
            <person name="Schneeberger K."/>
            <person name="Spophaly S."/>
        </authorList>
    </citation>
    <scope>NUCLEOTIDE SEQUENCE [LARGE SCALE GENOMIC DNA]</scope>
    <source>
        <strain evidence="2">PruArmRojPasFocal</strain>
    </source>
</reference>
<proteinExistence type="predicted"/>
<dbReference type="Proteomes" id="UP000507222">
    <property type="component" value="Unassembled WGS sequence"/>
</dbReference>
<dbReference type="AlphaFoldDB" id="A0A6J5XTZ4"/>
<sequence>MSMLSWNVQGLGNSRTFCDLKNLLQDKKPDIVGLQVVLLSSSSGHIDVSVTFPNSFVTWITGFYGHLNPSQRIHS</sequence>
<dbReference type="EMBL" id="CAEKDK010000007">
    <property type="protein sequence ID" value="CAB4286870.1"/>
    <property type="molecule type" value="Genomic_DNA"/>
</dbReference>
<name>A0A6J5XTZ4_PRUAR</name>
<protein>
    <recommendedName>
        <fullName evidence="5">Endonuclease/exonuclease/phosphatase domain-containing protein</fullName>
    </recommendedName>
</protein>
<dbReference type="Gene3D" id="3.60.10.10">
    <property type="entry name" value="Endonuclease/exonuclease/phosphatase"/>
    <property type="match status" value="1"/>
</dbReference>
<dbReference type="SUPFAM" id="SSF56219">
    <property type="entry name" value="DNase I-like"/>
    <property type="match status" value="1"/>
</dbReference>
<evidence type="ECO:0000313" key="3">
    <source>
        <dbReference type="Proteomes" id="UP000507222"/>
    </source>
</evidence>
<dbReference type="EMBL" id="CAEKKB010000007">
    <property type="protein sequence ID" value="CAB4317239.1"/>
    <property type="molecule type" value="Genomic_DNA"/>
</dbReference>
<accession>A0A6J5XTZ4</accession>
<gene>
    <name evidence="1" type="ORF">CURHAP_LOCUS44627</name>
    <name evidence="2" type="ORF">ORAREDHAP_LOCUS43972</name>
</gene>
<dbReference type="Proteomes" id="UP000507245">
    <property type="component" value="Unassembled WGS sequence"/>
</dbReference>
<organism evidence="2 4">
    <name type="scientific">Prunus armeniaca</name>
    <name type="common">Apricot</name>
    <name type="synonym">Armeniaca vulgaris</name>
    <dbReference type="NCBI Taxonomy" id="36596"/>
    <lineage>
        <taxon>Eukaryota</taxon>
        <taxon>Viridiplantae</taxon>
        <taxon>Streptophyta</taxon>
        <taxon>Embryophyta</taxon>
        <taxon>Tracheophyta</taxon>
        <taxon>Spermatophyta</taxon>
        <taxon>Magnoliopsida</taxon>
        <taxon>eudicotyledons</taxon>
        <taxon>Gunneridae</taxon>
        <taxon>Pentapetalae</taxon>
        <taxon>rosids</taxon>
        <taxon>fabids</taxon>
        <taxon>Rosales</taxon>
        <taxon>Rosaceae</taxon>
        <taxon>Amygdaloideae</taxon>
        <taxon>Amygdaleae</taxon>
        <taxon>Prunus</taxon>
    </lineage>
</organism>
<evidence type="ECO:0008006" key="5">
    <source>
        <dbReference type="Google" id="ProtNLM"/>
    </source>
</evidence>
<dbReference type="OrthoDB" id="1001388at2759"/>